<gene>
    <name evidence="1" type="ORF">BKD09_16475</name>
</gene>
<evidence type="ECO:0008006" key="3">
    <source>
        <dbReference type="Google" id="ProtNLM"/>
    </source>
</evidence>
<evidence type="ECO:0000313" key="1">
    <source>
        <dbReference type="EMBL" id="APG09923.1"/>
    </source>
</evidence>
<accession>A0A1L3F9G0</accession>
<reference evidence="1 2" key="1">
    <citation type="submission" date="2016-11" db="EMBL/GenBank/DDBJ databases">
        <title>Complete Genome Sequence of Bradyrhizobium sp. strain J5, an isolated from soybean nodule in Hokkaido.</title>
        <authorList>
            <person name="Kanehara K."/>
        </authorList>
    </citation>
    <scope>NUCLEOTIDE SEQUENCE [LARGE SCALE GENOMIC DNA]</scope>
    <source>
        <strain evidence="1 2">J5</strain>
    </source>
</reference>
<organism evidence="1 2">
    <name type="scientific">Bradyrhizobium japonicum</name>
    <dbReference type="NCBI Taxonomy" id="375"/>
    <lineage>
        <taxon>Bacteria</taxon>
        <taxon>Pseudomonadati</taxon>
        <taxon>Pseudomonadota</taxon>
        <taxon>Alphaproteobacteria</taxon>
        <taxon>Hyphomicrobiales</taxon>
        <taxon>Nitrobacteraceae</taxon>
        <taxon>Bradyrhizobium</taxon>
    </lineage>
</organism>
<name>A0A1L3F9G0_BRAJP</name>
<proteinExistence type="predicted"/>
<protein>
    <recommendedName>
        <fullName evidence="3">Transcriptional regulator</fullName>
    </recommendedName>
</protein>
<dbReference type="AlphaFoldDB" id="A0A1L3F9G0"/>
<evidence type="ECO:0000313" key="2">
    <source>
        <dbReference type="Proteomes" id="UP000181962"/>
    </source>
</evidence>
<dbReference type="EMBL" id="CP017637">
    <property type="protein sequence ID" value="APG09923.1"/>
    <property type="molecule type" value="Genomic_DNA"/>
</dbReference>
<dbReference type="Proteomes" id="UP000181962">
    <property type="component" value="Chromosome"/>
</dbReference>
<sequence length="73" mass="8300">MMTSDQCRAHLTRLEISQQAFARLVGITPQHFRKMLRQVEPLEIPRAVELLLPLLTPAKVRRLVAELEAAEAP</sequence>